<evidence type="ECO:0000256" key="4">
    <source>
        <dbReference type="ARBA" id="ARBA00022777"/>
    </source>
</evidence>
<evidence type="ECO:0000259" key="8">
    <source>
        <dbReference type="Pfam" id="PF00370"/>
    </source>
</evidence>
<keyword evidence="11" id="KW-1185">Reference proteome</keyword>
<organism evidence="10 11">
    <name type="scientific">Anaerobutyricum soehngenii</name>
    <dbReference type="NCBI Taxonomy" id="105843"/>
    <lineage>
        <taxon>Bacteria</taxon>
        <taxon>Bacillati</taxon>
        <taxon>Bacillota</taxon>
        <taxon>Clostridia</taxon>
        <taxon>Lachnospirales</taxon>
        <taxon>Lachnospiraceae</taxon>
        <taxon>Anaerobutyricum</taxon>
    </lineage>
</organism>
<dbReference type="PANTHER" id="PTHR10196:SF69">
    <property type="entry name" value="GLYCEROL KINASE"/>
    <property type="match status" value="1"/>
</dbReference>
<evidence type="ECO:0000256" key="3">
    <source>
        <dbReference type="ARBA" id="ARBA00022741"/>
    </source>
</evidence>
<accession>A0ABS3ZGM6</accession>
<reference evidence="10 11" key="1">
    <citation type="submission" date="2021-02" db="EMBL/GenBank/DDBJ databases">
        <title>Lactate utilizing bacteria of the human gut.</title>
        <authorList>
            <person name="Sheridan P.O."/>
        </authorList>
    </citation>
    <scope>NUCLEOTIDE SEQUENCE [LARGE SCALE GENOMIC DNA]</scope>
    <source>
        <strain evidence="10 11">HTF-83D</strain>
    </source>
</reference>
<proteinExistence type="inferred from homology"/>
<sequence length="496" mass="54990">MEKYVMVIDEGTTGTRALLYNKDFQIVGQSYEEFTQYTPSEDRVEHDAEEIYNKSVEMCRKAMKQVEAAAEDISCIGITNQRATTVIWDKETGKPLCKAIVWQDTRTAERCAEINNSEWGKKCKQTTGWTVAPVYSSLMIEWLMKNDEKVAKRLQDGSALFGTIDTWLVWKLTGGKKHTISYSNASVTGSLNLQEGKWYTEFLDYLGIPIAIYPELAEDSGDYGETLPELFGSAIPITSCIADQHAALFAQGCRENGMAKLTNGTGSFLDLNIGENSVVMDGADTVVAWKINGKICYAIEGYAAVTGSAVQWVRDGLKFIKSSSEIEELADSVLDTNGVYFVPALAGLGAPYWDPFARGMIIGLTRGVTNAHIARAVLQSIVFSIKDIIDAIYDYTKTKVKDIRIDGGASNNNLLAQMFADYLDCRIVRPSSVEATSLGAAELAGLYSGFWKEEDLERAMVYDAEFSSQMEKELREKSYSNYKDAVKRCSGWMADK</sequence>
<feature type="domain" description="Carbohydrate kinase FGGY N-terminal" evidence="8">
    <location>
        <begin position="4"/>
        <end position="249"/>
    </location>
</feature>
<dbReference type="InterPro" id="IPR018483">
    <property type="entry name" value="Carb_kinase_FGGY_CS"/>
</dbReference>
<dbReference type="PROSITE" id="PS00445">
    <property type="entry name" value="FGGY_KINASES_2"/>
    <property type="match status" value="1"/>
</dbReference>
<dbReference type="EMBL" id="JAFIQO010000109">
    <property type="protein sequence ID" value="MBP0056462.1"/>
    <property type="molecule type" value="Genomic_DNA"/>
</dbReference>
<evidence type="ECO:0000313" key="11">
    <source>
        <dbReference type="Proteomes" id="UP001315001"/>
    </source>
</evidence>
<dbReference type="Proteomes" id="UP001315001">
    <property type="component" value="Unassembled WGS sequence"/>
</dbReference>
<dbReference type="RefSeq" id="WP_209293135.1">
    <property type="nucleotide sequence ID" value="NZ_JAFIQO010000109.1"/>
</dbReference>
<evidence type="ECO:0000256" key="6">
    <source>
        <dbReference type="ARBA" id="ARBA00043149"/>
    </source>
</evidence>
<evidence type="ECO:0000256" key="2">
    <source>
        <dbReference type="ARBA" id="ARBA00022679"/>
    </source>
</evidence>
<evidence type="ECO:0000256" key="7">
    <source>
        <dbReference type="RuleBase" id="RU003733"/>
    </source>
</evidence>
<dbReference type="Gene3D" id="3.30.420.40">
    <property type="match status" value="2"/>
</dbReference>
<dbReference type="GO" id="GO:0004370">
    <property type="term" value="F:glycerol kinase activity"/>
    <property type="evidence" value="ECO:0007669"/>
    <property type="project" value="UniProtKB-EC"/>
</dbReference>
<name>A0ABS3ZGM6_9FIRM</name>
<dbReference type="CDD" id="cd07769">
    <property type="entry name" value="ASKHA_NBD_FGGY_GK"/>
    <property type="match status" value="1"/>
</dbReference>
<keyword evidence="5" id="KW-0067">ATP-binding</keyword>
<comment type="similarity">
    <text evidence="1 7">Belongs to the FGGY kinase family.</text>
</comment>
<dbReference type="Pfam" id="PF02782">
    <property type="entry name" value="FGGY_C"/>
    <property type="match status" value="1"/>
</dbReference>
<dbReference type="InterPro" id="IPR043129">
    <property type="entry name" value="ATPase_NBD"/>
</dbReference>
<dbReference type="InterPro" id="IPR018484">
    <property type="entry name" value="FGGY_N"/>
</dbReference>
<dbReference type="SUPFAM" id="SSF53067">
    <property type="entry name" value="Actin-like ATPase domain"/>
    <property type="match status" value="2"/>
</dbReference>
<keyword evidence="2 7" id="KW-0808">Transferase</keyword>
<dbReference type="PANTHER" id="PTHR10196">
    <property type="entry name" value="SUGAR KINASE"/>
    <property type="match status" value="1"/>
</dbReference>
<comment type="caution">
    <text evidence="10">The sequence shown here is derived from an EMBL/GenBank/DDBJ whole genome shotgun (WGS) entry which is preliminary data.</text>
</comment>
<evidence type="ECO:0000313" key="10">
    <source>
        <dbReference type="EMBL" id="MBP0056462.1"/>
    </source>
</evidence>
<dbReference type="InterPro" id="IPR000577">
    <property type="entry name" value="Carb_kinase_FGGY"/>
</dbReference>
<gene>
    <name evidence="10" type="primary">glpK</name>
    <name evidence="10" type="ORF">JYQ75_03455</name>
</gene>
<keyword evidence="3" id="KW-0547">Nucleotide-binding</keyword>
<dbReference type="InterPro" id="IPR018485">
    <property type="entry name" value="FGGY_C"/>
</dbReference>
<dbReference type="PIRSF" id="PIRSF000538">
    <property type="entry name" value="GlpK"/>
    <property type="match status" value="1"/>
</dbReference>
<keyword evidence="4 7" id="KW-0418">Kinase</keyword>
<evidence type="ECO:0000256" key="5">
    <source>
        <dbReference type="ARBA" id="ARBA00022840"/>
    </source>
</evidence>
<evidence type="ECO:0000259" key="9">
    <source>
        <dbReference type="Pfam" id="PF02782"/>
    </source>
</evidence>
<dbReference type="NCBIfam" id="NF000756">
    <property type="entry name" value="PRK00047.1"/>
    <property type="match status" value="1"/>
</dbReference>
<evidence type="ECO:0000256" key="1">
    <source>
        <dbReference type="ARBA" id="ARBA00009156"/>
    </source>
</evidence>
<feature type="domain" description="Carbohydrate kinase FGGY C-terminal" evidence="9">
    <location>
        <begin position="261"/>
        <end position="445"/>
    </location>
</feature>
<protein>
    <recommendedName>
        <fullName evidence="6">ATP:glycerol 3-phosphotransferase</fullName>
    </recommendedName>
</protein>
<dbReference type="Pfam" id="PF00370">
    <property type="entry name" value="FGGY_N"/>
    <property type="match status" value="1"/>
</dbReference>